<feature type="compositionally biased region" description="Basic and acidic residues" evidence="1">
    <location>
        <begin position="7"/>
        <end position="22"/>
    </location>
</feature>
<comment type="caution">
    <text evidence="2">The sequence shown here is derived from an EMBL/GenBank/DDBJ whole genome shotgun (WGS) entry which is preliminary data.</text>
</comment>
<dbReference type="Proteomes" id="UP001240984">
    <property type="component" value="Unassembled WGS sequence"/>
</dbReference>
<protein>
    <submittedName>
        <fullName evidence="2">Uncharacterized protein</fullName>
    </submittedName>
</protein>
<proteinExistence type="predicted"/>
<dbReference type="EMBL" id="JAUSRA010000001">
    <property type="protein sequence ID" value="MDP9792713.1"/>
    <property type="molecule type" value="Genomic_DNA"/>
</dbReference>
<feature type="compositionally biased region" description="Basic and acidic residues" evidence="1">
    <location>
        <begin position="55"/>
        <end position="68"/>
    </location>
</feature>
<reference evidence="2 3" key="1">
    <citation type="submission" date="2023-07" db="EMBL/GenBank/DDBJ databases">
        <title>Sequencing the genomes of 1000 actinobacteria strains.</title>
        <authorList>
            <person name="Klenk H.-P."/>
        </authorList>
    </citation>
    <scope>NUCLEOTIDE SEQUENCE [LARGE SCALE GENOMIC DNA]</scope>
    <source>
        <strain evidence="2 3">DSM 44710</strain>
    </source>
</reference>
<keyword evidence="3" id="KW-1185">Reference proteome</keyword>
<gene>
    <name evidence="2" type="ORF">J2S43_001225</name>
</gene>
<organism evidence="2 3">
    <name type="scientific">Catenuloplanes nepalensis</name>
    <dbReference type="NCBI Taxonomy" id="587533"/>
    <lineage>
        <taxon>Bacteria</taxon>
        <taxon>Bacillati</taxon>
        <taxon>Actinomycetota</taxon>
        <taxon>Actinomycetes</taxon>
        <taxon>Micromonosporales</taxon>
        <taxon>Micromonosporaceae</taxon>
        <taxon>Catenuloplanes</taxon>
    </lineage>
</organism>
<feature type="region of interest" description="Disordered" evidence="1">
    <location>
        <begin position="1"/>
        <end position="106"/>
    </location>
</feature>
<evidence type="ECO:0000256" key="1">
    <source>
        <dbReference type="SAM" id="MobiDB-lite"/>
    </source>
</evidence>
<accession>A0ABT9MMP3</accession>
<name>A0ABT9MMP3_9ACTN</name>
<sequence length="167" mass="17650">MTAGPDRAGRDAERLGGLRDRVPPQVDVVQHGAVHGRQPVQRVPERGPLGQVRRFVRDDGQDGRDGHGEPAGAGRVDDQVAGHGEQPATDRAGAGPQPVRVPPGPQQRLLHHVLGERAVTGEAGGVGEQRASVLAVQLTQERLVAGHAAKRTLRMSTNHRRTAATGC</sequence>
<evidence type="ECO:0000313" key="3">
    <source>
        <dbReference type="Proteomes" id="UP001240984"/>
    </source>
</evidence>
<evidence type="ECO:0000313" key="2">
    <source>
        <dbReference type="EMBL" id="MDP9792713.1"/>
    </source>
</evidence>